<evidence type="ECO:0000256" key="11">
    <source>
        <dbReference type="RuleBase" id="RU003357"/>
    </source>
</evidence>
<dbReference type="GO" id="GO:0015344">
    <property type="term" value="F:siderophore uptake transmembrane transporter activity"/>
    <property type="evidence" value="ECO:0007669"/>
    <property type="project" value="TreeGrafter"/>
</dbReference>
<gene>
    <name evidence="14" type="ORF">GBK04_18700</name>
</gene>
<feature type="domain" description="TonB-dependent receptor plug" evidence="13">
    <location>
        <begin position="149"/>
        <end position="257"/>
    </location>
</feature>
<dbReference type="InterPro" id="IPR012910">
    <property type="entry name" value="Plug_dom"/>
</dbReference>
<dbReference type="EMBL" id="WHLY01000002">
    <property type="protein sequence ID" value="MPR35323.1"/>
    <property type="molecule type" value="Genomic_DNA"/>
</dbReference>
<dbReference type="PROSITE" id="PS52016">
    <property type="entry name" value="TONB_DEPENDENT_REC_3"/>
    <property type="match status" value="1"/>
</dbReference>
<name>A0A7C9BIV1_9BACT</name>
<reference evidence="14 15" key="1">
    <citation type="submission" date="2019-10" db="EMBL/GenBank/DDBJ databases">
        <title>Draft Genome Sequence of Cytophagaceae sp. SJW1-29.</title>
        <authorList>
            <person name="Choi A."/>
        </authorList>
    </citation>
    <scope>NUCLEOTIDE SEQUENCE [LARGE SCALE GENOMIC DNA]</scope>
    <source>
        <strain evidence="14 15">SJW1-29</strain>
    </source>
</reference>
<keyword evidence="3 10" id="KW-1134">Transmembrane beta strand</keyword>
<dbReference type="PANTHER" id="PTHR30069:SF29">
    <property type="entry name" value="HEMOGLOBIN AND HEMOGLOBIN-HAPTOGLOBIN-BINDING PROTEIN 1-RELATED"/>
    <property type="match status" value="1"/>
</dbReference>
<evidence type="ECO:0000259" key="12">
    <source>
        <dbReference type="Pfam" id="PF00593"/>
    </source>
</evidence>
<keyword evidence="7 10" id="KW-0472">Membrane</keyword>
<dbReference type="GO" id="GO:0044718">
    <property type="term" value="P:siderophore transmembrane transport"/>
    <property type="evidence" value="ECO:0007669"/>
    <property type="project" value="TreeGrafter"/>
</dbReference>
<keyword evidence="4 10" id="KW-0812">Transmembrane</keyword>
<keyword evidence="2 10" id="KW-0813">Transport</keyword>
<evidence type="ECO:0000256" key="5">
    <source>
        <dbReference type="ARBA" id="ARBA00022729"/>
    </source>
</evidence>
<keyword evidence="8 14" id="KW-0675">Receptor</keyword>
<dbReference type="AlphaFoldDB" id="A0A7C9BIV1"/>
<keyword evidence="6 11" id="KW-0798">TonB box</keyword>
<organism evidence="14 15">
    <name type="scientific">Salmonirosea aquatica</name>
    <dbReference type="NCBI Taxonomy" id="2654236"/>
    <lineage>
        <taxon>Bacteria</taxon>
        <taxon>Pseudomonadati</taxon>
        <taxon>Bacteroidota</taxon>
        <taxon>Cytophagia</taxon>
        <taxon>Cytophagales</taxon>
        <taxon>Spirosomataceae</taxon>
        <taxon>Salmonirosea</taxon>
    </lineage>
</organism>
<sequence>MFNNSISIPPAFRLRKLSNALGAILLVLLGTASWAQNACDQSILIPDAEKRYATGNFDELLQSLRPCIENGFNEDGKVQAYKILVKTYLAMDSLEQARIATQKILDINPVFEPDFSASDQFKALVQDMKDLQEKIMEITSVSKKAENLLQVPATVMVITEKDIRQRGYHSLEQMLHDLPGFDIAKGNGPGYAYFYQRGYRSISNDRILLLIDGVEENDLVSNNIPISRQYPVSDIERVEVIYGPASTLYGANAFSGVINVITKSYKASTGTNNKLGFAGQARTGTWNTSSVDGILTGKTKDVAVSVIGRYFQSDEMNLARRYATWNYDPRTPDQYAGLLSMEGTDASGNFLAQKYLTSSGLLQKYPGSNLFAIDYANNGQASAIRLTPEGQQKAAELDNAGVFAGTVTGEPVGYDNFSQDWFVRVKVEFKELTLSAYSWKTNEGATPWYTNRSRLVAPDRSRWVTANNAFSSVYTKSFSEKFQVLNITSFKIHEINGNTNLASYSGYYNTRYSLLDLANGRMPTTTTQYSYRYSNQLRNELRFFLTPSAKIDISGGLEIRASYIQGDYIRSNLPFPDETGYLLDSVAGGNNYRSYDLGLYSQLTYRPSSYLKLVAGLRLDDNRIRNLGGYGSVINPRLAAILIRGKFIFKGIYATAFKDASNLQKYGTAPDRRLNNPTLLPERVQNVEVSANLRVNKELSFSAQAYHAVYSNVIGTARVQLPDGSSTNQFQPIGRQMIWGMQGEGSYKTDRLNVWGNFTFTQPWDEETDQRISDIADFMGNVGANYQVTKKLDVNLIANYVSARKTGLGTSGSSNPITRFDPYLIFNTTVTYQNILKGISLQLTVNNLADTEYFVPGIRSADGVSFASRFPQDRRYVALGVLVDVH</sequence>
<dbReference type="InterPro" id="IPR000531">
    <property type="entry name" value="Beta-barrel_TonB"/>
</dbReference>
<proteinExistence type="inferred from homology"/>
<dbReference type="Proteomes" id="UP000479293">
    <property type="component" value="Unassembled WGS sequence"/>
</dbReference>
<accession>A0A7C9BIV1</accession>
<keyword evidence="15" id="KW-1185">Reference proteome</keyword>
<dbReference type="SUPFAM" id="SSF56935">
    <property type="entry name" value="Porins"/>
    <property type="match status" value="1"/>
</dbReference>
<evidence type="ECO:0000256" key="4">
    <source>
        <dbReference type="ARBA" id="ARBA00022692"/>
    </source>
</evidence>
<comment type="caution">
    <text evidence="14">The sequence shown here is derived from an EMBL/GenBank/DDBJ whole genome shotgun (WGS) entry which is preliminary data.</text>
</comment>
<evidence type="ECO:0000256" key="7">
    <source>
        <dbReference type="ARBA" id="ARBA00023136"/>
    </source>
</evidence>
<comment type="subcellular location">
    <subcellularLocation>
        <location evidence="1 10">Cell outer membrane</location>
        <topology evidence="1 10">Multi-pass membrane protein</topology>
    </subcellularLocation>
</comment>
<comment type="similarity">
    <text evidence="10 11">Belongs to the TonB-dependent receptor family.</text>
</comment>
<dbReference type="Gene3D" id="2.170.130.10">
    <property type="entry name" value="TonB-dependent receptor, plug domain"/>
    <property type="match status" value="1"/>
</dbReference>
<dbReference type="InterPro" id="IPR037066">
    <property type="entry name" value="Plug_dom_sf"/>
</dbReference>
<evidence type="ECO:0000256" key="10">
    <source>
        <dbReference type="PROSITE-ProRule" id="PRU01360"/>
    </source>
</evidence>
<dbReference type="RefSeq" id="WP_152762275.1">
    <property type="nucleotide sequence ID" value="NZ_WHLY01000002.1"/>
</dbReference>
<dbReference type="Pfam" id="PF00593">
    <property type="entry name" value="TonB_dep_Rec_b-barrel"/>
    <property type="match status" value="1"/>
</dbReference>
<evidence type="ECO:0000313" key="14">
    <source>
        <dbReference type="EMBL" id="MPR35323.1"/>
    </source>
</evidence>
<evidence type="ECO:0000259" key="13">
    <source>
        <dbReference type="Pfam" id="PF07715"/>
    </source>
</evidence>
<keyword evidence="9 10" id="KW-0998">Cell outer membrane</keyword>
<keyword evidence="5" id="KW-0732">Signal</keyword>
<evidence type="ECO:0000256" key="9">
    <source>
        <dbReference type="ARBA" id="ARBA00023237"/>
    </source>
</evidence>
<evidence type="ECO:0000256" key="3">
    <source>
        <dbReference type="ARBA" id="ARBA00022452"/>
    </source>
</evidence>
<evidence type="ECO:0000256" key="1">
    <source>
        <dbReference type="ARBA" id="ARBA00004571"/>
    </source>
</evidence>
<dbReference type="Pfam" id="PF07715">
    <property type="entry name" value="Plug"/>
    <property type="match status" value="1"/>
</dbReference>
<dbReference type="Gene3D" id="2.40.170.20">
    <property type="entry name" value="TonB-dependent receptor, beta-barrel domain"/>
    <property type="match status" value="1"/>
</dbReference>
<protein>
    <submittedName>
        <fullName evidence="14">TonB-dependent receptor plug domain-containing protein</fullName>
    </submittedName>
</protein>
<evidence type="ECO:0000313" key="15">
    <source>
        <dbReference type="Proteomes" id="UP000479293"/>
    </source>
</evidence>
<feature type="domain" description="TonB-dependent receptor-like beta-barrel" evidence="12">
    <location>
        <begin position="409"/>
        <end position="848"/>
    </location>
</feature>
<evidence type="ECO:0000256" key="8">
    <source>
        <dbReference type="ARBA" id="ARBA00023170"/>
    </source>
</evidence>
<dbReference type="InterPro" id="IPR036942">
    <property type="entry name" value="Beta-barrel_TonB_sf"/>
</dbReference>
<dbReference type="InterPro" id="IPR039426">
    <property type="entry name" value="TonB-dep_rcpt-like"/>
</dbReference>
<evidence type="ECO:0000256" key="6">
    <source>
        <dbReference type="ARBA" id="ARBA00023077"/>
    </source>
</evidence>
<evidence type="ECO:0000256" key="2">
    <source>
        <dbReference type="ARBA" id="ARBA00022448"/>
    </source>
</evidence>
<dbReference type="GO" id="GO:0009279">
    <property type="term" value="C:cell outer membrane"/>
    <property type="evidence" value="ECO:0007669"/>
    <property type="project" value="UniProtKB-SubCell"/>
</dbReference>
<dbReference type="PANTHER" id="PTHR30069">
    <property type="entry name" value="TONB-DEPENDENT OUTER MEMBRANE RECEPTOR"/>
    <property type="match status" value="1"/>
</dbReference>